<dbReference type="EMBL" id="MAAO01000006">
    <property type="protein sequence ID" value="OUR96407.1"/>
    <property type="molecule type" value="Genomic_DNA"/>
</dbReference>
<accession>A0A1Y5F696</accession>
<organism evidence="2 3">
    <name type="scientific">Halobacteriovorax marinus</name>
    <dbReference type="NCBI Taxonomy" id="97084"/>
    <lineage>
        <taxon>Bacteria</taxon>
        <taxon>Pseudomonadati</taxon>
        <taxon>Bdellovibrionota</taxon>
        <taxon>Bacteriovoracia</taxon>
        <taxon>Bacteriovoracales</taxon>
        <taxon>Halobacteriovoraceae</taxon>
        <taxon>Halobacteriovorax</taxon>
    </lineage>
</organism>
<dbReference type="InterPro" id="IPR009045">
    <property type="entry name" value="Zn_M74/Hedgehog-like"/>
</dbReference>
<dbReference type="AlphaFoldDB" id="A0A1Y5F696"/>
<dbReference type="Proteomes" id="UP000196531">
    <property type="component" value="Unassembled WGS sequence"/>
</dbReference>
<gene>
    <name evidence="2" type="ORF">A9Q84_08630</name>
</gene>
<feature type="domain" description="Peptidase M15A C-terminal" evidence="1">
    <location>
        <begin position="151"/>
        <end position="208"/>
    </location>
</feature>
<proteinExistence type="predicted"/>
<dbReference type="InterPro" id="IPR013230">
    <property type="entry name" value="Peptidase_M15A_C"/>
</dbReference>
<dbReference type="SUPFAM" id="SSF55166">
    <property type="entry name" value="Hedgehog/DD-peptidase"/>
    <property type="match status" value="1"/>
</dbReference>
<protein>
    <recommendedName>
        <fullName evidence="1">Peptidase M15A C-terminal domain-containing protein</fullName>
    </recommendedName>
</protein>
<evidence type="ECO:0000313" key="2">
    <source>
        <dbReference type="EMBL" id="OUR96407.1"/>
    </source>
</evidence>
<evidence type="ECO:0000259" key="1">
    <source>
        <dbReference type="Pfam" id="PF08291"/>
    </source>
</evidence>
<dbReference type="Gene3D" id="3.30.1380.10">
    <property type="match status" value="1"/>
</dbReference>
<name>A0A1Y5F696_9BACT</name>
<dbReference type="PROSITE" id="PS51257">
    <property type="entry name" value="PROKAR_LIPOPROTEIN"/>
    <property type="match status" value="1"/>
</dbReference>
<dbReference type="Pfam" id="PF08291">
    <property type="entry name" value="Peptidase_M15_3"/>
    <property type="match status" value="1"/>
</dbReference>
<sequence>MKRYLLLILISLMTLSCGQKKDPDQSYIIHDEKPSVVSTSVDKNLDQRVMTSSLKGISFSDDSCDSNNIQRDILIFREKIESLGGQLLDLTDYQEGLIGLQNFLNDSGLEGNDANDFANAGTKSKMSKCNVKNLVPPRSCWYRTLTFGLLMKKIENETGVKTNLTSHYRNKCYNKLVKGKAKSDHISAKAVDISLGGQENRFKVERYICDQMWKENYFTDISDKAPLLNISIGLGETFLHLGLDSIHGRRHWLYKNYVKNNQMPQTCWIPKS</sequence>
<reference evidence="3" key="1">
    <citation type="journal article" date="2017" name="Proc. Natl. Acad. Sci. U.S.A.">
        <title>Simulation of Deepwater Horizon oil plume reveals substrate specialization within a complex community of hydrocarbon-degraders.</title>
        <authorList>
            <person name="Hu P."/>
            <person name="Dubinsky E.A."/>
            <person name="Probst A.J."/>
            <person name="Wang J."/>
            <person name="Sieber C.M.K."/>
            <person name="Tom L.M."/>
            <person name="Gardinali P."/>
            <person name="Banfield J.F."/>
            <person name="Atlas R.M."/>
            <person name="Andersen G.L."/>
        </authorList>
    </citation>
    <scope>NUCLEOTIDE SEQUENCE [LARGE SCALE GENOMIC DNA]</scope>
</reference>
<evidence type="ECO:0000313" key="3">
    <source>
        <dbReference type="Proteomes" id="UP000196531"/>
    </source>
</evidence>
<comment type="caution">
    <text evidence="2">The sequence shown here is derived from an EMBL/GenBank/DDBJ whole genome shotgun (WGS) entry which is preliminary data.</text>
</comment>